<protein>
    <submittedName>
        <fullName evidence="1">Glycosyltransferase family 2 protein</fullName>
    </submittedName>
</protein>
<sequence length="433" mass="50273">MNEVPVVILSYNRPQYLKAVLDSLNQQDPVNHYQFSYHLFQDGPRLERNEIALTDQCVQVFQSCIPSGMVHYNRENLGIALNYDRAECFVFEELQAEYAFFFEDDLVVQPHYLQLLNTLARTFLNNSEVGMVTCCGPDYHPSLEYQKSNEHRLIHAGFNWGFALKRNHWLDRKVVLEPYLSIVKRNDYRFRDKKAIWNFYRSLGFGPIPTSQDRAKNLASLYLGVSRLNTTTVNARYIGAVGEHFDTSQYNKRGFDRQTLYPKLPSIKKFSYNEETLATYKLEILQESVDLAMSQLQTPDNKDQQISTVRHLSTSSSYRILFHEVDVGNYVVGDAVLKGQFSRSNGVIRPKLPSPYLLNFVEKFQVLKIQFTPVMGQSFLGLYIVDLDTGKKIYHHYDMLDQQLRLGNLQYRQVIVFATSPDDAFRIHHISVQ</sequence>
<keyword evidence="2" id="KW-1185">Reference proteome</keyword>
<evidence type="ECO:0000313" key="1">
    <source>
        <dbReference type="EMBL" id="MBV0934895.1"/>
    </source>
</evidence>
<reference evidence="1 2" key="1">
    <citation type="submission" date="2021-06" db="EMBL/GenBank/DDBJ databases">
        <title>Bacterium isolated from marine sediment.</title>
        <authorList>
            <person name="Zhu K.-L."/>
            <person name="Du Z.-J."/>
            <person name="Liang Q.-Y."/>
        </authorList>
    </citation>
    <scope>NUCLEOTIDE SEQUENCE [LARGE SCALE GENOMIC DNA]</scope>
    <source>
        <strain evidence="1 2">A346</strain>
    </source>
</reference>
<organism evidence="1 2">
    <name type="scientific">Marinobacterium weihaiense</name>
    <dbReference type="NCBI Taxonomy" id="2851016"/>
    <lineage>
        <taxon>Bacteria</taxon>
        <taxon>Pseudomonadati</taxon>
        <taxon>Pseudomonadota</taxon>
        <taxon>Gammaproteobacteria</taxon>
        <taxon>Oceanospirillales</taxon>
        <taxon>Oceanospirillaceae</taxon>
        <taxon>Marinobacterium</taxon>
    </lineage>
</organism>
<proteinExistence type="predicted"/>
<gene>
    <name evidence="1" type="ORF">KTN04_16290</name>
</gene>
<name>A0ABS6MF09_9GAMM</name>
<evidence type="ECO:0000313" key="2">
    <source>
        <dbReference type="Proteomes" id="UP000755551"/>
    </source>
</evidence>
<dbReference type="CDD" id="cd00761">
    <property type="entry name" value="Glyco_tranf_GTA_type"/>
    <property type="match status" value="1"/>
</dbReference>
<dbReference type="Proteomes" id="UP000755551">
    <property type="component" value="Unassembled WGS sequence"/>
</dbReference>
<dbReference type="RefSeq" id="WP_217336283.1">
    <property type="nucleotide sequence ID" value="NZ_JAHQZT010000046.1"/>
</dbReference>
<accession>A0ABS6MF09</accession>
<comment type="caution">
    <text evidence="1">The sequence shown here is derived from an EMBL/GenBank/DDBJ whole genome shotgun (WGS) entry which is preliminary data.</text>
</comment>
<dbReference type="EMBL" id="JAHQZT010000046">
    <property type="protein sequence ID" value="MBV0934895.1"/>
    <property type="molecule type" value="Genomic_DNA"/>
</dbReference>